<feature type="coiled-coil region" evidence="1">
    <location>
        <begin position="395"/>
        <end position="425"/>
    </location>
</feature>
<reference evidence="3" key="1">
    <citation type="submission" date="2023-07" db="EMBL/GenBank/DDBJ databases">
        <authorList>
            <consortium name="AG Swart"/>
            <person name="Singh M."/>
            <person name="Singh A."/>
            <person name="Seah K."/>
            <person name="Emmerich C."/>
        </authorList>
    </citation>
    <scope>NUCLEOTIDE SEQUENCE</scope>
    <source>
        <strain evidence="3">DP1</strain>
    </source>
</reference>
<dbReference type="EMBL" id="CAMPGE010007797">
    <property type="protein sequence ID" value="CAI2366713.1"/>
    <property type="molecule type" value="Genomic_DNA"/>
</dbReference>
<evidence type="ECO:0000256" key="1">
    <source>
        <dbReference type="SAM" id="Coils"/>
    </source>
</evidence>
<gene>
    <name evidence="3" type="ORF">ECRASSUSDP1_LOCUS7986</name>
</gene>
<evidence type="ECO:0000313" key="4">
    <source>
        <dbReference type="Proteomes" id="UP001295684"/>
    </source>
</evidence>
<dbReference type="Proteomes" id="UP001295684">
    <property type="component" value="Unassembled WGS sequence"/>
</dbReference>
<dbReference type="AlphaFoldDB" id="A0AAD1UCM9"/>
<sequence>MKYKRAGKKPPQAERFAKNHHIRHNRVKRFSRMDEPLVDNLFEQCSFYCESVDKQEWETTRNQVKTQPMISRKENLNKTFKTKNKSTSRQSELKKVSSLSSKTFQVKEPNHSLRSVGRMGMKSPFRTKLAIKNGQYLKMSKGVMKSSVNNIMKNKETNAIANFTQSQSVSIISAAQKENSEKLLDVSNNSSTIRLVSESESSASICNSNDYRSSEYKKEISIKQKYGSRKIRKKVDIDQQPFNRSQRIKDMVANPIIDLKLVKKMSDITEYRRGKGTNLETEPLESKRNKFDGVFTPKEDDTFSNRVTTLDICNENSNDSIVVETPMACGKGDKMVSSLIKPLRRENYRNQIMPSKVEVPVEDFQTPSKKMGTAKKCESASCNKNSLALETLRENNLKDRKIAALEDKINQLQMENGDLRQLLNRFMVLKLEE</sequence>
<evidence type="ECO:0000256" key="2">
    <source>
        <dbReference type="SAM" id="MobiDB-lite"/>
    </source>
</evidence>
<name>A0AAD1UCM9_EUPCR</name>
<accession>A0AAD1UCM9</accession>
<keyword evidence="4" id="KW-1185">Reference proteome</keyword>
<comment type="caution">
    <text evidence="3">The sequence shown here is derived from an EMBL/GenBank/DDBJ whole genome shotgun (WGS) entry which is preliminary data.</text>
</comment>
<protein>
    <submittedName>
        <fullName evidence="3">Uncharacterized protein</fullName>
    </submittedName>
</protein>
<keyword evidence="1" id="KW-0175">Coiled coil</keyword>
<organism evidence="3 4">
    <name type="scientific">Euplotes crassus</name>
    <dbReference type="NCBI Taxonomy" id="5936"/>
    <lineage>
        <taxon>Eukaryota</taxon>
        <taxon>Sar</taxon>
        <taxon>Alveolata</taxon>
        <taxon>Ciliophora</taxon>
        <taxon>Intramacronucleata</taxon>
        <taxon>Spirotrichea</taxon>
        <taxon>Hypotrichia</taxon>
        <taxon>Euplotida</taxon>
        <taxon>Euplotidae</taxon>
        <taxon>Moneuplotes</taxon>
    </lineage>
</organism>
<feature type="region of interest" description="Disordered" evidence="2">
    <location>
        <begin position="82"/>
        <end position="118"/>
    </location>
</feature>
<proteinExistence type="predicted"/>
<evidence type="ECO:0000313" key="3">
    <source>
        <dbReference type="EMBL" id="CAI2366713.1"/>
    </source>
</evidence>